<dbReference type="RefSeq" id="WP_023935501.1">
    <property type="nucleotide sequence ID" value="NZ_DF196823.1"/>
</dbReference>
<feature type="domain" description="ParB-like N-terminal" evidence="3">
    <location>
        <begin position="48"/>
        <end position="133"/>
    </location>
</feature>
<protein>
    <submittedName>
        <fullName evidence="4">Plasmid Partition par B protein</fullName>
    </submittedName>
</protein>
<gene>
    <name evidence="4" type="ORF">PLEI_4281</name>
</gene>
<dbReference type="HOGENOM" id="CLU_065144_0_0_6"/>
<evidence type="ECO:0000313" key="5">
    <source>
        <dbReference type="Proteomes" id="UP000030675"/>
    </source>
</evidence>
<evidence type="ECO:0000256" key="2">
    <source>
        <dbReference type="ARBA" id="ARBA00023125"/>
    </source>
</evidence>
<reference evidence="5" key="1">
    <citation type="submission" date="2012-12" db="EMBL/GenBank/DDBJ databases">
        <title>Genome Sequence of Photobacterium leiognathi lrivu.4.1.</title>
        <authorList>
            <person name="Urbanczyk H."/>
            <person name="Ogura Y."/>
            <person name="Hayashi T."/>
            <person name="Dunlap P.V."/>
        </authorList>
    </citation>
    <scope>NUCLEOTIDE SEQUENCE [LARGE SCALE GENOMIC DNA]</scope>
    <source>
        <strain evidence="5">lrivu.4.1</strain>
    </source>
</reference>
<evidence type="ECO:0000259" key="3">
    <source>
        <dbReference type="SMART" id="SM00470"/>
    </source>
</evidence>
<name>V5H6J5_PHOLE</name>
<dbReference type="GO" id="GO:0003677">
    <property type="term" value="F:DNA binding"/>
    <property type="evidence" value="ECO:0007669"/>
    <property type="project" value="UniProtKB-KW"/>
</dbReference>
<comment type="similarity">
    <text evidence="1">Belongs to the ParB family.</text>
</comment>
<dbReference type="InterPro" id="IPR014884">
    <property type="entry name" value="ParB_fam_C"/>
</dbReference>
<dbReference type="PANTHER" id="PTHR38973:SF1">
    <property type="entry name" value="PLASMID PARTITION PROTEIN B"/>
    <property type="match status" value="1"/>
</dbReference>
<keyword evidence="2" id="KW-0238">DNA-binding</keyword>
<dbReference type="Proteomes" id="UP000030675">
    <property type="component" value="Unassembled WGS sequence"/>
</dbReference>
<dbReference type="eggNOG" id="COG1475">
    <property type="taxonomic scope" value="Bacteria"/>
</dbReference>
<dbReference type="InterPro" id="IPR004437">
    <property type="entry name" value="ParB/RepB/Spo0J"/>
</dbReference>
<dbReference type="EMBL" id="DF196823">
    <property type="protein sequence ID" value="GAD32602.1"/>
    <property type="molecule type" value="Genomic_DNA"/>
</dbReference>
<proteinExistence type="inferred from homology"/>
<dbReference type="InterPro" id="IPR003115">
    <property type="entry name" value="ParB_N"/>
</dbReference>
<dbReference type="PANTHER" id="PTHR38973">
    <property type="entry name" value="PLASMID PARTITIONING CONTROL PROTEIN-RELATED"/>
    <property type="match status" value="1"/>
</dbReference>
<dbReference type="Gene3D" id="1.10.10.2830">
    <property type="match status" value="1"/>
</dbReference>
<dbReference type="AlphaFoldDB" id="V5H6J5"/>
<dbReference type="SMART" id="SM00470">
    <property type="entry name" value="ParB"/>
    <property type="match status" value="1"/>
</dbReference>
<dbReference type="Pfam" id="PF08775">
    <property type="entry name" value="ParB"/>
    <property type="match status" value="1"/>
</dbReference>
<organism evidence="4 5">
    <name type="scientific">Photobacterium leiognathi lrivu.4.1</name>
    <dbReference type="NCBI Taxonomy" id="1248232"/>
    <lineage>
        <taxon>Bacteria</taxon>
        <taxon>Pseudomonadati</taxon>
        <taxon>Pseudomonadota</taxon>
        <taxon>Gammaproteobacteria</taxon>
        <taxon>Vibrionales</taxon>
        <taxon>Vibrionaceae</taxon>
        <taxon>Photobacterium</taxon>
    </lineage>
</organism>
<sequence>MTITKRKTIGRKLSTQTSTSFVNQTFTLSSGKKATFELKTIPAETLAQDTYVDLLTNGRDQSALTPESLIDITRTITLQQFFPAIGRYVDGKIEILDGSRRRAAALEMQVGLNILVTDTEINTEDARQLALDIQTAKEHNLREVGLRLLLLRSSGLNQTEIANTQKLSKAKVTRAIQAASVPSMMLNVFPIQSELVYNDYKTLLDIATLFEKKQLDVDSLVNTVSDEIDNVSEQLESDELTKLALKLYREHSAIMVDKPKAEKAKVMALWKFDDKNKYARKRNKERDFSYEFSRLPKNLQEELDLVIMETLKKHLI</sequence>
<accession>V5H6J5</accession>
<evidence type="ECO:0000256" key="1">
    <source>
        <dbReference type="ARBA" id="ARBA00006295"/>
    </source>
</evidence>
<dbReference type="NCBIfam" id="TIGR00180">
    <property type="entry name" value="parB_part"/>
    <property type="match status" value="1"/>
</dbReference>
<evidence type="ECO:0000313" key="4">
    <source>
        <dbReference type="EMBL" id="GAD32602.1"/>
    </source>
</evidence>
<dbReference type="CDD" id="cd16394">
    <property type="entry name" value="sopB_N"/>
    <property type="match status" value="1"/>
</dbReference>